<protein>
    <submittedName>
        <fullName evidence="5">Non-ribosomal peptide synthetase-like protein</fullName>
    </submittedName>
</protein>
<dbReference type="OrthoDB" id="9757559at2"/>
<dbReference type="GO" id="GO:0044550">
    <property type="term" value="P:secondary metabolite biosynthetic process"/>
    <property type="evidence" value="ECO:0007669"/>
    <property type="project" value="TreeGrafter"/>
</dbReference>
<dbReference type="InterPro" id="IPR025110">
    <property type="entry name" value="AMP-bd_C"/>
</dbReference>
<reference evidence="5 6" key="1">
    <citation type="submission" date="2019-02" db="EMBL/GenBank/DDBJ databases">
        <title>Genomic Encyclopedia of Type Strains, Phase IV (KMG-IV): sequencing the most valuable type-strain genomes for metagenomic binning, comparative biology and taxonomic classification.</title>
        <authorList>
            <person name="Goeker M."/>
        </authorList>
    </citation>
    <scope>NUCLEOTIDE SEQUENCE [LARGE SCALE GENOMIC DNA]</scope>
    <source>
        <strain evidence="5 6">DSM 105135</strain>
    </source>
</reference>
<dbReference type="PANTHER" id="PTHR45527:SF1">
    <property type="entry name" value="FATTY ACID SYNTHASE"/>
    <property type="match status" value="1"/>
</dbReference>
<dbReference type="Proteomes" id="UP000292423">
    <property type="component" value="Unassembled WGS sequence"/>
</dbReference>
<dbReference type="InterPro" id="IPR010071">
    <property type="entry name" value="AA_adenyl_dom"/>
</dbReference>
<dbReference type="EMBL" id="SHKX01000010">
    <property type="protein sequence ID" value="RZU47952.1"/>
    <property type="molecule type" value="Genomic_DNA"/>
</dbReference>
<dbReference type="NCBIfam" id="TIGR02353">
    <property type="entry name" value="NRPS_term_dom"/>
    <property type="match status" value="1"/>
</dbReference>
<dbReference type="InterPro" id="IPR006162">
    <property type="entry name" value="Ppantetheine_attach_site"/>
</dbReference>
<dbReference type="Gene3D" id="2.160.10.10">
    <property type="entry name" value="Hexapeptide repeat proteins"/>
    <property type="match status" value="3"/>
</dbReference>
<dbReference type="PROSITE" id="PS50075">
    <property type="entry name" value="CARRIER"/>
    <property type="match status" value="1"/>
</dbReference>
<keyword evidence="3" id="KW-1133">Transmembrane helix</keyword>
<dbReference type="CDD" id="cd05930">
    <property type="entry name" value="A_NRPS"/>
    <property type="match status" value="1"/>
</dbReference>
<dbReference type="RefSeq" id="WP_130411158.1">
    <property type="nucleotide sequence ID" value="NZ_SHKX01000010.1"/>
</dbReference>
<dbReference type="InterPro" id="IPR020845">
    <property type="entry name" value="AMP-binding_CS"/>
</dbReference>
<keyword evidence="3" id="KW-0812">Transmembrane</keyword>
<dbReference type="Gene3D" id="3.40.50.12780">
    <property type="entry name" value="N-terminal domain of ligase-like"/>
    <property type="match status" value="1"/>
</dbReference>
<keyword evidence="2" id="KW-0597">Phosphoprotein</keyword>
<dbReference type="GO" id="GO:0031177">
    <property type="term" value="F:phosphopantetheine binding"/>
    <property type="evidence" value="ECO:0007669"/>
    <property type="project" value="TreeGrafter"/>
</dbReference>
<keyword evidence="6" id="KW-1185">Reference proteome</keyword>
<evidence type="ECO:0000256" key="3">
    <source>
        <dbReference type="SAM" id="Phobius"/>
    </source>
</evidence>
<evidence type="ECO:0000256" key="1">
    <source>
        <dbReference type="ARBA" id="ARBA00022450"/>
    </source>
</evidence>
<dbReference type="SUPFAM" id="SSF56801">
    <property type="entry name" value="Acetyl-CoA synthetase-like"/>
    <property type="match status" value="1"/>
</dbReference>
<dbReference type="InterPro" id="IPR009081">
    <property type="entry name" value="PP-bd_ACP"/>
</dbReference>
<keyword evidence="3" id="KW-0472">Membrane</keyword>
<dbReference type="PANTHER" id="PTHR45527">
    <property type="entry name" value="NONRIBOSOMAL PEPTIDE SYNTHETASE"/>
    <property type="match status" value="1"/>
</dbReference>
<dbReference type="InterPro" id="IPR042099">
    <property type="entry name" value="ANL_N_sf"/>
</dbReference>
<sequence>MPVASSIVRGDDRPDLLQNEILADLFEATAAQRPEHPALVFGCRTLSYRQLDELADRIAHGLIGLGVGAGQIVGLWLPRGPELLAAQLAIAKAGAAWLPFDMDTPVDRIQVCLDDAAATGLLTTVEWQPGLAALTRPVWTAESLGEVAPGEPLRRRGEVLAHHPAYVIYTSGSTGKPKGIVINQGRICHFLRSENAVLGVRGDDRVYQGFSVAFDMSFEEIWISYLVGATLWLAPKALTSDPEALPKALQDNGITVLHAVPTLLALFVTDVPSLRIINLGGEMCPDAVVERWANGQRQVFNTYGPTEATVSASLAELQRGQPVTIGKPLPNYGLLVMGAEKQLLPTGEVGELCIFGPGVAQSYLGRPDLTAEKFIVNDYAADPLEARLYRTGDLATIDANGVIQCLGRVDDQVKIRGFRVELGEIEAALCDQPGIGTAAVVVRQEEGIDQLIAFIVAEQAAAAPDLPVLRQALRDRLPPYMVPGRFEVLTEQTLPRLTSGKIDRKALRAMPLAAVSGNPESDEPENEAESVLFAVMRRLFPGQPLQRRADFFDDLGGHSLLAARLVSGLRGDARFGHITIQDIYRERRLGALAERMMASRAEPETAWTPRAVPPAGLRRVVCGVAQAAALPLLVVLQILKWLAPFFTYHELTGEPGDSIALAIGWSLVVFLLSQLAGFAVAIAGNRLLLAGIGPGRYPLWGFTFFRWWLADRLTDVAPVYFLYGSTLYTDYLRALGARVGHDVTIGSMTTRVPGLITLGDGVSIGSSVNLDNARVERGELVIGTITLGREAHVGSYAVLEGDTVIADHGQLQGLSALADGGRIGEREVWDGSPSRRVGQFDPAVMPRRPAFTRRQKVRENLMFLAGMVVIACLFFIPIFPTFILVDWLDTNEMMALIPGDSPVSAAVRYFLLAVPASALMIVVTALLSAAIRWTALPRLQVGTWPVHSRFYYRKWFANQIQESSLQVLHGVYATVFAPTWYRLLGARVGRGAEISTAMGVVPDMLTLGDESFIADAVMLGDEEVRGGWMTLQPTVVGHRTFIGNGAYIPDGTTLPDNVLIGVQSKAPEAPQVVKPGDTWFGSPSLYMPAREVLGGFSEELTYAPSVWRKLGRAAVESLRIVLPLALTIGVGYMLVLEVLAVEERHGYREGLLALGIAGFLYGLGSFVFVWLLKWLLIGRYRPRAAPMWTWFVWVSEAITSLYEAIVVPNWLNYMRGTPLLPFFLRLMGTRIGRGAYLDTTDVTEFDCVEIGDGVELNNHAGPQTHLFEDRIMKIGRVKIGNGVTVRARGTILYDAEIGADACLGPLTLVMKGEHIPPASAWSGSPAAPDTHR</sequence>
<gene>
    <name evidence="5" type="ORF">EV700_0921</name>
</gene>
<accession>A0A4Q7ZBF5</accession>
<proteinExistence type="predicted"/>
<comment type="caution">
    <text evidence="5">The sequence shown here is derived from an EMBL/GenBank/DDBJ whole genome shotgun (WGS) entry which is preliminary data.</text>
</comment>
<evidence type="ECO:0000313" key="5">
    <source>
        <dbReference type="EMBL" id="RZU47952.1"/>
    </source>
</evidence>
<dbReference type="InterPro" id="IPR045851">
    <property type="entry name" value="AMP-bd_C_sf"/>
</dbReference>
<dbReference type="SUPFAM" id="SSF47336">
    <property type="entry name" value="ACP-like"/>
    <property type="match status" value="1"/>
</dbReference>
<dbReference type="InterPro" id="IPR012728">
    <property type="entry name" value="Pls/PosA_C"/>
</dbReference>
<feature type="transmembrane region" description="Helical" evidence="3">
    <location>
        <begin position="659"/>
        <end position="683"/>
    </location>
</feature>
<dbReference type="InterPro" id="IPR036736">
    <property type="entry name" value="ACP-like_sf"/>
</dbReference>
<dbReference type="PROSITE" id="PS00455">
    <property type="entry name" value="AMP_BINDING"/>
    <property type="match status" value="1"/>
</dbReference>
<dbReference type="NCBIfam" id="TIGR01733">
    <property type="entry name" value="AA-adenyl-dom"/>
    <property type="match status" value="1"/>
</dbReference>
<dbReference type="InterPro" id="IPR000873">
    <property type="entry name" value="AMP-dep_synth/lig_dom"/>
</dbReference>
<feature type="transmembrane region" description="Helical" evidence="3">
    <location>
        <begin position="1151"/>
        <end position="1176"/>
    </location>
</feature>
<dbReference type="InterPro" id="IPR011004">
    <property type="entry name" value="Trimer_LpxA-like_sf"/>
</dbReference>
<dbReference type="Pfam" id="PF00501">
    <property type="entry name" value="AMP-binding"/>
    <property type="match status" value="1"/>
</dbReference>
<dbReference type="Gene3D" id="1.10.1200.10">
    <property type="entry name" value="ACP-like"/>
    <property type="match status" value="1"/>
</dbReference>
<feature type="transmembrane region" description="Helical" evidence="3">
    <location>
        <begin position="1118"/>
        <end position="1139"/>
    </location>
</feature>
<dbReference type="GO" id="GO:0043041">
    <property type="term" value="P:amino acid activation for nonribosomal peptide biosynthetic process"/>
    <property type="evidence" value="ECO:0007669"/>
    <property type="project" value="TreeGrafter"/>
</dbReference>
<evidence type="ECO:0000259" key="4">
    <source>
        <dbReference type="PROSITE" id="PS50075"/>
    </source>
</evidence>
<dbReference type="PROSITE" id="PS00012">
    <property type="entry name" value="PHOSPHOPANTETHEINE"/>
    <property type="match status" value="1"/>
</dbReference>
<feature type="domain" description="Carrier" evidence="4">
    <location>
        <begin position="523"/>
        <end position="600"/>
    </location>
</feature>
<dbReference type="GO" id="GO:0005737">
    <property type="term" value="C:cytoplasm"/>
    <property type="evidence" value="ECO:0007669"/>
    <property type="project" value="TreeGrafter"/>
</dbReference>
<name>A0A4Q7ZBF5_9GAMM</name>
<feature type="transmembrane region" description="Helical" evidence="3">
    <location>
        <begin position="1188"/>
        <end position="1211"/>
    </location>
</feature>
<dbReference type="SUPFAM" id="SSF51161">
    <property type="entry name" value="Trimeric LpxA-like enzymes"/>
    <property type="match status" value="3"/>
</dbReference>
<evidence type="ECO:0000256" key="2">
    <source>
        <dbReference type="ARBA" id="ARBA00022553"/>
    </source>
</evidence>
<feature type="transmembrane region" description="Helical" evidence="3">
    <location>
        <begin position="905"/>
        <end position="931"/>
    </location>
</feature>
<keyword evidence="1" id="KW-0596">Phosphopantetheine</keyword>
<dbReference type="Pfam" id="PF13193">
    <property type="entry name" value="AMP-binding_C"/>
    <property type="match status" value="1"/>
</dbReference>
<organism evidence="5 6">
    <name type="scientific">Fluviicoccus keumensis</name>
    <dbReference type="NCBI Taxonomy" id="1435465"/>
    <lineage>
        <taxon>Bacteria</taxon>
        <taxon>Pseudomonadati</taxon>
        <taxon>Pseudomonadota</taxon>
        <taxon>Gammaproteobacteria</taxon>
        <taxon>Moraxellales</taxon>
        <taxon>Moraxellaceae</taxon>
        <taxon>Fluviicoccus</taxon>
    </lineage>
</organism>
<feature type="transmembrane region" description="Helical" evidence="3">
    <location>
        <begin position="861"/>
        <end position="885"/>
    </location>
</feature>
<evidence type="ECO:0000313" key="6">
    <source>
        <dbReference type="Proteomes" id="UP000292423"/>
    </source>
</evidence>
<dbReference type="Gene3D" id="3.30.300.30">
    <property type="match status" value="1"/>
</dbReference>